<gene>
    <name evidence="3" type="ORF">g.56017</name>
</gene>
<dbReference type="Gene3D" id="3.20.20.100">
    <property type="entry name" value="NADP-dependent oxidoreductase domain"/>
    <property type="match status" value="1"/>
</dbReference>
<dbReference type="CDD" id="cd19093">
    <property type="entry name" value="AKR_AtPLR-like"/>
    <property type="match status" value="1"/>
</dbReference>
<evidence type="ECO:0000256" key="1">
    <source>
        <dbReference type="ARBA" id="ARBA00023002"/>
    </source>
</evidence>
<dbReference type="InterPro" id="IPR050791">
    <property type="entry name" value="Aldo-Keto_reductase"/>
</dbReference>
<dbReference type="GO" id="GO:0016491">
    <property type="term" value="F:oxidoreductase activity"/>
    <property type="evidence" value="ECO:0007669"/>
    <property type="project" value="UniProtKB-KW"/>
</dbReference>
<organism evidence="3">
    <name type="scientific">Auxenochlorella protothecoides</name>
    <name type="common">Green microalga</name>
    <name type="synonym">Chlorella protothecoides</name>
    <dbReference type="NCBI Taxonomy" id="3075"/>
    <lineage>
        <taxon>Eukaryota</taxon>
        <taxon>Viridiplantae</taxon>
        <taxon>Chlorophyta</taxon>
        <taxon>core chlorophytes</taxon>
        <taxon>Trebouxiophyceae</taxon>
        <taxon>Chlorellales</taxon>
        <taxon>Chlorellaceae</taxon>
        <taxon>Auxenochlorella</taxon>
    </lineage>
</organism>
<dbReference type="InterPro" id="IPR020471">
    <property type="entry name" value="AKR"/>
</dbReference>
<dbReference type="PRINTS" id="PR00069">
    <property type="entry name" value="ALDKETRDTASE"/>
</dbReference>
<dbReference type="GO" id="GO:0005737">
    <property type="term" value="C:cytoplasm"/>
    <property type="evidence" value="ECO:0007669"/>
    <property type="project" value="TreeGrafter"/>
</dbReference>
<evidence type="ECO:0000313" key="3">
    <source>
        <dbReference type="EMBL" id="JAT70291.1"/>
    </source>
</evidence>
<proteinExistence type="predicted"/>
<dbReference type="PANTHER" id="PTHR43625">
    <property type="entry name" value="AFLATOXIN B1 ALDEHYDE REDUCTASE"/>
    <property type="match status" value="1"/>
</dbReference>
<dbReference type="SUPFAM" id="SSF51430">
    <property type="entry name" value="NAD(P)-linked oxidoreductase"/>
    <property type="match status" value="1"/>
</dbReference>
<dbReference type="InterPro" id="IPR023210">
    <property type="entry name" value="NADP_OxRdtase_dom"/>
</dbReference>
<dbReference type="PANTHER" id="PTHR43625:SF5">
    <property type="entry name" value="PYRIDOXAL REDUCTASE, CHLOROPLASTIC"/>
    <property type="match status" value="1"/>
</dbReference>
<name>A0A1D1ZTW7_AUXPR</name>
<evidence type="ECO:0000259" key="2">
    <source>
        <dbReference type="Pfam" id="PF00248"/>
    </source>
</evidence>
<reference evidence="3" key="1">
    <citation type="submission" date="2015-08" db="EMBL/GenBank/DDBJ databases">
        <authorList>
            <person name="Babu N.S."/>
            <person name="Beckwith C.J."/>
            <person name="Beseler K.G."/>
            <person name="Brison A."/>
            <person name="Carone J.V."/>
            <person name="Caskin T.P."/>
            <person name="Diamond M."/>
            <person name="Durham M.E."/>
            <person name="Foxe J.M."/>
            <person name="Go M."/>
            <person name="Henderson B.A."/>
            <person name="Jones I.B."/>
            <person name="McGettigan J.A."/>
            <person name="Micheletti S.J."/>
            <person name="Nasrallah M.E."/>
            <person name="Ortiz D."/>
            <person name="Piller C.R."/>
            <person name="Privatt S.R."/>
            <person name="Schneider S.L."/>
            <person name="Sharp S."/>
            <person name="Smith T.C."/>
            <person name="Stanton J.D."/>
            <person name="Ullery H.E."/>
            <person name="Wilson R.J."/>
            <person name="Serrano M.G."/>
            <person name="Buck G."/>
            <person name="Lee V."/>
            <person name="Wang Y."/>
            <person name="Carvalho R."/>
            <person name="Voegtly L."/>
            <person name="Shi R."/>
            <person name="Duckworth R."/>
            <person name="Johnson A."/>
            <person name="Loviza R."/>
            <person name="Walstead R."/>
            <person name="Shah Z."/>
            <person name="Kiflezghi M."/>
            <person name="Wade K."/>
            <person name="Ball S.L."/>
            <person name="Bradley K.W."/>
            <person name="Asai D.J."/>
            <person name="Bowman C.A."/>
            <person name="Russell D.A."/>
            <person name="Pope W.H."/>
            <person name="Jacobs-Sera D."/>
            <person name="Hendrix R.W."/>
            <person name="Hatfull G.F."/>
        </authorList>
    </citation>
    <scope>NUCLEOTIDE SEQUENCE</scope>
</reference>
<dbReference type="PROSITE" id="PS00062">
    <property type="entry name" value="ALDOKETO_REDUCTASE_2"/>
    <property type="match status" value="1"/>
</dbReference>
<protein>
    <recommendedName>
        <fullName evidence="2">NADP-dependent oxidoreductase domain-containing protein</fullName>
    </recommendedName>
</protein>
<dbReference type="InterPro" id="IPR018170">
    <property type="entry name" value="Aldo/ket_reductase_CS"/>
</dbReference>
<keyword evidence="1" id="KW-0560">Oxidoreductase</keyword>
<accession>A0A1D1ZTW7</accession>
<dbReference type="Pfam" id="PF00248">
    <property type="entry name" value="Aldo_ket_red"/>
    <property type="match status" value="1"/>
</dbReference>
<sequence>MYIVQNAPCFGWAPPCHLHPRPRACTHFARAWWQQLPSMPTLNRKPASERDGVPLGPHTVSPMGLGTWAWGNKLLWGYSEGMDSELQQVFDLALQSGINLMDTADSYGTGRLNGRSERLLGNFMRDSPETRPVIATKLAAYPWRLLPGQWVAAARASSKRLGLERVPVIQLHWSTAKYAPIQERLMWDGLCSIYKEGLAEAVGVSNYGAKQLARIHDYLDARGVPLASAQVQYSLLSRGGAQESVRREAEERGIALIAYSPLALGMLSGKYGVEDGEAAASLPQGPRALLFKQILPGAADLLQELRQIAQARGKTVPQVALNWCICQGTIPIPGATSLAQFQDSLGALGWRLTREECGRLEEASDAVPRAMLQNIFQTA</sequence>
<dbReference type="EMBL" id="GDKF01008331">
    <property type="protein sequence ID" value="JAT70291.1"/>
    <property type="molecule type" value="Transcribed_RNA"/>
</dbReference>
<dbReference type="AlphaFoldDB" id="A0A1D1ZTW7"/>
<feature type="domain" description="NADP-dependent oxidoreductase" evidence="2">
    <location>
        <begin position="62"/>
        <end position="364"/>
    </location>
</feature>
<dbReference type="InterPro" id="IPR036812">
    <property type="entry name" value="NAD(P)_OxRdtase_dom_sf"/>
</dbReference>